<protein>
    <submittedName>
        <fullName evidence="2">Uncharacterized protein</fullName>
    </submittedName>
</protein>
<dbReference type="InterPro" id="IPR036045">
    <property type="entry name" value="Sec1-like_sf"/>
</dbReference>
<keyword evidence="3" id="KW-1185">Reference proteome</keyword>
<dbReference type="GO" id="GO:0016192">
    <property type="term" value="P:vesicle-mediated transport"/>
    <property type="evidence" value="ECO:0007669"/>
    <property type="project" value="InterPro"/>
</dbReference>
<dbReference type="AlphaFoldDB" id="A0A0C9YBZ6"/>
<reference evidence="3" key="2">
    <citation type="submission" date="2015-01" db="EMBL/GenBank/DDBJ databases">
        <title>Evolutionary Origins and Diversification of the Mycorrhizal Mutualists.</title>
        <authorList>
            <consortium name="DOE Joint Genome Institute"/>
            <consortium name="Mycorrhizal Genomics Consortium"/>
            <person name="Kohler A."/>
            <person name="Kuo A."/>
            <person name="Nagy L.G."/>
            <person name="Floudas D."/>
            <person name="Copeland A."/>
            <person name="Barry K.W."/>
            <person name="Cichocki N."/>
            <person name="Veneault-Fourrey C."/>
            <person name="LaButti K."/>
            <person name="Lindquist E.A."/>
            <person name="Lipzen A."/>
            <person name="Lundell T."/>
            <person name="Morin E."/>
            <person name="Murat C."/>
            <person name="Riley R."/>
            <person name="Ohm R."/>
            <person name="Sun H."/>
            <person name="Tunlid A."/>
            <person name="Henrissat B."/>
            <person name="Grigoriev I.V."/>
            <person name="Hibbett D.S."/>
            <person name="Martin F."/>
        </authorList>
    </citation>
    <scope>NUCLEOTIDE SEQUENCE [LARGE SCALE GENOMIC DNA]</scope>
    <source>
        <strain evidence="3">441</strain>
    </source>
</reference>
<dbReference type="Proteomes" id="UP000054018">
    <property type="component" value="Unassembled WGS sequence"/>
</dbReference>
<dbReference type="Gene3D" id="3.90.830.10">
    <property type="entry name" value="Syntaxin Binding Protein 1, Chain A, domain 2"/>
    <property type="match status" value="1"/>
</dbReference>
<comment type="similarity">
    <text evidence="1">Belongs to the STXBP/unc-18/SEC1 family.</text>
</comment>
<dbReference type="SUPFAM" id="SSF56815">
    <property type="entry name" value="Sec1/munc18-like (SM) proteins"/>
    <property type="match status" value="1"/>
</dbReference>
<dbReference type="HOGENOM" id="CLU_1256480_0_0_1"/>
<proteinExistence type="inferred from homology"/>
<dbReference type="OrthoDB" id="10262287at2759"/>
<dbReference type="PANTHER" id="PTHR11679">
    <property type="entry name" value="VESICLE PROTEIN SORTING-ASSOCIATED"/>
    <property type="match status" value="1"/>
</dbReference>
<dbReference type="EMBL" id="KN833945">
    <property type="protein sequence ID" value="KIK14296.1"/>
    <property type="molecule type" value="Genomic_DNA"/>
</dbReference>
<name>A0A0C9YBZ6_9AGAM</name>
<evidence type="ECO:0000256" key="1">
    <source>
        <dbReference type="ARBA" id="ARBA00009884"/>
    </source>
</evidence>
<dbReference type="InterPro" id="IPR043127">
    <property type="entry name" value="Sec-1-like_dom3a"/>
</dbReference>
<dbReference type="Pfam" id="PF00995">
    <property type="entry name" value="Sec1"/>
    <property type="match status" value="1"/>
</dbReference>
<accession>A0A0C9YBZ6</accession>
<gene>
    <name evidence="2" type="ORF">PISMIDRAFT_642810</name>
</gene>
<sequence>MWLGSSLPLVQPLLHLSGGGLCLQLQAFRHCFPFEGLGHPGPEGDIPNDGDETIIYHSALALDVLQKIYGQYPRRLPCSQNCFALSPTPIDSLIILDRRGGMITPLLTQLTYEGLIDEVITIKNSHVELPMSLLNPPPAPNQGPSQAFTSTAATSIIGERTKKYHLSAVTDPLLTDLRDPNFLSVGKRLSQTAHRLDEEFNVGQLYVSGPTSSRRGSQLY</sequence>
<evidence type="ECO:0000313" key="2">
    <source>
        <dbReference type="EMBL" id="KIK14296.1"/>
    </source>
</evidence>
<dbReference type="STRING" id="765257.A0A0C9YBZ6"/>
<dbReference type="InterPro" id="IPR001619">
    <property type="entry name" value="Sec1-like"/>
</dbReference>
<evidence type="ECO:0000313" key="3">
    <source>
        <dbReference type="Proteomes" id="UP000054018"/>
    </source>
</evidence>
<organism evidence="2 3">
    <name type="scientific">Pisolithus microcarpus 441</name>
    <dbReference type="NCBI Taxonomy" id="765257"/>
    <lineage>
        <taxon>Eukaryota</taxon>
        <taxon>Fungi</taxon>
        <taxon>Dikarya</taxon>
        <taxon>Basidiomycota</taxon>
        <taxon>Agaricomycotina</taxon>
        <taxon>Agaricomycetes</taxon>
        <taxon>Agaricomycetidae</taxon>
        <taxon>Boletales</taxon>
        <taxon>Sclerodermatineae</taxon>
        <taxon>Pisolithaceae</taxon>
        <taxon>Pisolithus</taxon>
    </lineage>
</organism>
<reference evidence="2 3" key="1">
    <citation type="submission" date="2014-04" db="EMBL/GenBank/DDBJ databases">
        <authorList>
            <consortium name="DOE Joint Genome Institute"/>
            <person name="Kuo A."/>
            <person name="Kohler A."/>
            <person name="Costa M.D."/>
            <person name="Nagy L.G."/>
            <person name="Floudas D."/>
            <person name="Copeland A."/>
            <person name="Barry K.W."/>
            <person name="Cichocki N."/>
            <person name="Veneault-Fourrey C."/>
            <person name="LaButti K."/>
            <person name="Lindquist E.A."/>
            <person name="Lipzen A."/>
            <person name="Lundell T."/>
            <person name="Morin E."/>
            <person name="Murat C."/>
            <person name="Sun H."/>
            <person name="Tunlid A."/>
            <person name="Henrissat B."/>
            <person name="Grigoriev I.V."/>
            <person name="Hibbett D.S."/>
            <person name="Martin F."/>
            <person name="Nordberg H.P."/>
            <person name="Cantor M.N."/>
            <person name="Hua S.X."/>
        </authorList>
    </citation>
    <scope>NUCLEOTIDE SEQUENCE [LARGE SCALE GENOMIC DNA]</scope>
    <source>
        <strain evidence="2 3">441</strain>
    </source>
</reference>